<dbReference type="KEGG" id="xce:Xcel_3366"/>
<accession>D1BRU9</accession>
<dbReference type="EMBL" id="CP001821">
    <property type="protein sequence ID" value="ACZ32365.1"/>
    <property type="molecule type" value="Genomic_DNA"/>
</dbReference>
<feature type="region of interest" description="Disordered" evidence="1">
    <location>
        <begin position="1"/>
        <end position="20"/>
    </location>
</feature>
<dbReference type="Proteomes" id="UP000002255">
    <property type="component" value="Chromosome"/>
</dbReference>
<sequence>MTKRRVMHPYDGWTGRPFERPVPVRLNGHRLNCRADGPSSLSGPPPAETTEEAR</sequence>
<evidence type="ECO:0000313" key="2">
    <source>
        <dbReference type="EMBL" id="ACZ32365.1"/>
    </source>
</evidence>
<evidence type="ECO:0000313" key="3">
    <source>
        <dbReference type="Proteomes" id="UP000002255"/>
    </source>
</evidence>
<dbReference type="HOGENOM" id="CLU_3049497_0_0_11"/>
<reference evidence="3" key="1">
    <citation type="submission" date="2009-11" db="EMBL/GenBank/DDBJ databases">
        <title>The complete chromosome of Xylanimonas cellulosilytica DSM 15894.</title>
        <authorList>
            <consortium name="US DOE Joint Genome Institute (JGI-PGF)"/>
            <person name="Lucas S."/>
            <person name="Copeland A."/>
            <person name="Lapidus A."/>
            <person name="Glavina del Rio T."/>
            <person name="Dalin E."/>
            <person name="Tice H."/>
            <person name="Bruce D."/>
            <person name="Goodwin L."/>
            <person name="Pitluck S."/>
            <person name="Kyrpides N."/>
            <person name="Mavromatis K."/>
            <person name="Ivanova N."/>
            <person name="Mikhailova N."/>
            <person name="Foster B."/>
            <person name="Clum A."/>
            <person name="Brettin T."/>
            <person name="Detter J.C."/>
            <person name="Han C."/>
            <person name="Larimer F."/>
            <person name="Land M."/>
            <person name="Hauser L."/>
            <person name="Markowitz V."/>
            <person name="Cheng J.F."/>
            <person name="Hugenholtz P."/>
            <person name="Woyke T."/>
            <person name="Wu D."/>
            <person name="Gehrich-Schroeter G."/>
            <person name="Schneider S."/>
            <person name="Pukall S.R."/>
            <person name="Klenk H.P."/>
            <person name="Eisen J.A."/>
        </authorList>
    </citation>
    <scope>NUCLEOTIDE SEQUENCE [LARGE SCALE GENOMIC DNA]</scope>
    <source>
        <strain evidence="3">DSM 15894 / CECT 5975 / LMG 20990 / XIL07</strain>
    </source>
</reference>
<proteinExistence type="predicted"/>
<name>D1BRU9_XYLCX</name>
<feature type="region of interest" description="Disordered" evidence="1">
    <location>
        <begin position="32"/>
        <end position="54"/>
    </location>
</feature>
<keyword evidence="3" id="KW-1185">Reference proteome</keyword>
<gene>
    <name evidence="2" type="ordered locus">Xcel_3366</name>
</gene>
<evidence type="ECO:0000256" key="1">
    <source>
        <dbReference type="SAM" id="MobiDB-lite"/>
    </source>
</evidence>
<protein>
    <submittedName>
        <fullName evidence="2">Uncharacterized protein</fullName>
    </submittedName>
</protein>
<organism evidence="2 3">
    <name type="scientific">Xylanimonas cellulosilytica (strain DSM 15894 / JCM 12276 / CECT 5975 / KCTC 9989 / LMG 20990 / NBRC 107835 / XIL07)</name>
    <dbReference type="NCBI Taxonomy" id="446471"/>
    <lineage>
        <taxon>Bacteria</taxon>
        <taxon>Bacillati</taxon>
        <taxon>Actinomycetota</taxon>
        <taxon>Actinomycetes</taxon>
        <taxon>Micrococcales</taxon>
        <taxon>Promicromonosporaceae</taxon>
        <taxon>Xylanimonas</taxon>
    </lineage>
</organism>
<dbReference type="STRING" id="446471.Xcel_3366"/>
<reference evidence="2 3" key="2">
    <citation type="journal article" date="2010" name="Stand. Genomic Sci.">
        <title>Complete genome sequence of Xylanimonas cellulosilytica type strain (XIL07).</title>
        <authorList>
            <person name="Foster B."/>
            <person name="Pukall R."/>
            <person name="Abt B."/>
            <person name="Nolan M."/>
            <person name="Glavina Del Rio T."/>
            <person name="Chen F."/>
            <person name="Lucas S."/>
            <person name="Tice H."/>
            <person name="Pitluck S."/>
            <person name="Cheng J.-F."/>
            <person name="Chertkov O."/>
            <person name="Brettin T."/>
            <person name="Han C."/>
            <person name="Detter J.C."/>
            <person name="Bruce D."/>
            <person name="Goodwin L."/>
            <person name="Ivanova N."/>
            <person name="Mavromatis K."/>
            <person name="Pati A."/>
            <person name="Mikhailova N."/>
            <person name="Chen A."/>
            <person name="Palaniappan K."/>
            <person name="Land M."/>
            <person name="Hauser L."/>
            <person name="Chang Y.-J."/>
            <person name="Jeffries C.D."/>
            <person name="Chain P."/>
            <person name="Rohde M."/>
            <person name="Goeker M."/>
            <person name="Bristow J."/>
            <person name="Eisen J.A."/>
            <person name="Markowitz V."/>
            <person name="Hugenholtz P."/>
            <person name="Kyrpides N.C."/>
            <person name="Klenk H.-P."/>
            <person name="Lapidus A."/>
        </authorList>
    </citation>
    <scope>NUCLEOTIDE SEQUENCE [LARGE SCALE GENOMIC DNA]</scope>
    <source>
        <strain evidence="3">DSM 15894 / CECT 5975 / LMG 20990 / XIL07</strain>
    </source>
</reference>
<dbReference type="AlphaFoldDB" id="D1BRU9"/>